<sequence>MSTVMFWRESGIDEASWTFHCPVPSTGLFSLDLNDCEPIGDQNRGLWSADDMAGYAGYLHFWLNDSALLH</sequence>
<gene>
    <name evidence="1" type="ORF">MGAL_10B032547</name>
</gene>
<organism evidence="1 2">
    <name type="scientific">Mytilus galloprovincialis</name>
    <name type="common">Mediterranean mussel</name>
    <dbReference type="NCBI Taxonomy" id="29158"/>
    <lineage>
        <taxon>Eukaryota</taxon>
        <taxon>Metazoa</taxon>
        <taxon>Spiralia</taxon>
        <taxon>Lophotrochozoa</taxon>
        <taxon>Mollusca</taxon>
        <taxon>Bivalvia</taxon>
        <taxon>Autobranchia</taxon>
        <taxon>Pteriomorphia</taxon>
        <taxon>Mytilida</taxon>
        <taxon>Mytiloidea</taxon>
        <taxon>Mytilidae</taxon>
        <taxon>Mytilinae</taxon>
        <taxon>Mytilus</taxon>
    </lineage>
</organism>
<dbReference type="Proteomes" id="UP000596742">
    <property type="component" value="Unassembled WGS sequence"/>
</dbReference>
<protein>
    <submittedName>
        <fullName evidence="1">Uncharacterized protein</fullName>
    </submittedName>
</protein>
<dbReference type="AlphaFoldDB" id="A0A8B6GCS7"/>
<evidence type="ECO:0000313" key="1">
    <source>
        <dbReference type="EMBL" id="VDI62242.1"/>
    </source>
</evidence>
<keyword evidence="2" id="KW-1185">Reference proteome</keyword>
<reference evidence="1" key="1">
    <citation type="submission" date="2018-11" db="EMBL/GenBank/DDBJ databases">
        <authorList>
            <person name="Alioto T."/>
            <person name="Alioto T."/>
        </authorList>
    </citation>
    <scope>NUCLEOTIDE SEQUENCE</scope>
</reference>
<evidence type="ECO:0000313" key="2">
    <source>
        <dbReference type="Proteomes" id="UP000596742"/>
    </source>
</evidence>
<feature type="non-terminal residue" evidence="1">
    <location>
        <position position="70"/>
    </location>
</feature>
<dbReference type="EMBL" id="UYJE01008237">
    <property type="protein sequence ID" value="VDI62242.1"/>
    <property type="molecule type" value="Genomic_DNA"/>
</dbReference>
<name>A0A8B6GCS7_MYTGA</name>
<comment type="caution">
    <text evidence="1">The sequence shown here is derived from an EMBL/GenBank/DDBJ whole genome shotgun (WGS) entry which is preliminary data.</text>
</comment>
<proteinExistence type="predicted"/>
<accession>A0A8B6GCS7</accession>